<proteinExistence type="predicted"/>
<keyword evidence="1" id="KW-1133">Transmembrane helix</keyword>
<sequence>MKNYVLLRFVKLNLYFFSAYSLLTGLWYAFTNRFETEAGTAVKEIMLNAAIFSLLFTLLLLLWYRRTRLLVATTKISYPELQKRLSDMGYEQVKLSQKSNTEVYKPTPPKAAAMAGKLFVSKSPSFYIIEGPARLLKQLDPKA</sequence>
<dbReference type="EMBL" id="VRTY01000051">
    <property type="protein sequence ID" value="TXK44293.1"/>
    <property type="molecule type" value="Genomic_DNA"/>
</dbReference>
<dbReference type="Proteomes" id="UP000321926">
    <property type="component" value="Unassembled WGS sequence"/>
</dbReference>
<dbReference type="OrthoDB" id="852347at2"/>
<feature type="transmembrane region" description="Helical" evidence="1">
    <location>
        <begin position="45"/>
        <end position="64"/>
    </location>
</feature>
<name>A0A5C8K5D0_9BACT</name>
<evidence type="ECO:0000313" key="3">
    <source>
        <dbReference type="Proteomes" id="UP000321926"/>
    </source>
</evidence>
<keyword evidence="3" id="KW-1185">Reference proteome</keyword>
<feature type="transmembrane region" description="Helical" evidence="1">
    <location>
        <begin position="12"/>
        <end position="30"/>
    </location>
</feature>
<protein>
    <submittedName>
        <fullName evidence="2">Uncharacterized protein</fullName>
    </submittedName>
</protein>
<gene>
    <name evidence="2" type="ORF">FVR03_14025</name>
</gene>
<accession>A0A5C8K5D0</accession>
<evidence type="ECO:0000256" key="1">
    <source>
        <dbReference type="SAM" id="Phobius"/>
    </source>
</evidence>
<comment type="caution">
    <text evidence="2">The sequence shown here is derived from an EMBL/GenBank/DDBJ whole genome shotgun (WGS) entry which is preliminary data.</text>
</comment>
<organism evidence="2 3">
    <name type="scientific">Pontibacter qinzhouensis</name>
    <dbReference type="NCBI Taxonomy" id="2603253"/>
    <lineage>
        <taxon>Bacteria</taxon>
        <taxon>Pseudomonadati</taxon>
        <taxon>Bacteroidota</taxon>
        <taxon>Cytophagia</taxon>
        <taxon>Cytophagales</taxon>
        <taxon>Hymenobacteraceae</taxon>
        <taxon>Pontibacter</taxon>
    </lineage>
</organism>
<reference evidence="2 3" key="1">
    <citation type="submission" date="2019-08" db="EMBL/GenBank/DDBJ databases">
        <authorList>
            <person name="Shi S."/>
        </authorList>
    </citation>
    <scope>NUCLEOTIDE SEQUENCE [LARGE SCALE GENOMIC DNA]</scope>
    <source>
        <strain evidence="2 3">GY10130</strain>
    </source>
</reference>
<keyword evidence="1" id="KW-0472">Membrane</keyword>
<dbReference type="RefSeq" id="WP_147922386.1">
    <property type="nucleotide sequence ID" value="NZ_VRTY01000051.1"/>
</dbReference>
<evidence type="ECO:0000313" key="2">
    <source>
        <dbReference type="EMBL" id="TXK44293.1"/>
    </source>
</evidence>
<keyword evidence="1" id="KW-0812">Transmembrane</keyword>
<dbReference type="AlphaFoldDB" id="A0A5C8K5D0"/>